<sequence>MDLQGKKRIEAVLAIAGYAASGGAVSALPSPGAEMPKQFVLTAADIGMYTLIWKIYFEEDLSQKNLLEILAELGMVTIGAVGTAYVVAKVSTAILNEINDWLGPVGWGVKAAIAGSLSSLFGLGWMLYCDRLYSQKQVAF</sequence>
<keyword evidence="1" id="KW-1133">Transmembrane helix</keyword>
<keyword evidence="3" id="KW-1185">Reference proteome</keyword>
<accession>A0A9X5E2A9</accession>
<evidence type="ECO:0000313" key="2">
    <source>
        <dbReference type="EMBL" id="NHC34010.1"/>
    </source>
</evidence>
<gene>
    <name evidence="2" type="ORF">QH73_0004910</name>
</gene>
<dbReference type="Proteomes" id="UP000031532">
    <property type="component" value="Unassembled WGS sequence"/>
</dbReference>
<name>A0A9X5E2A9_9CYAN</name>
<feature type="transmembrane region" description="Helical" evidence="1">
    <location>
        <begin position="69"/>
        <end position="87"/>
    </location>
</feature>
<dbReference type="OrthoDB" id="582270at2"/>
<feature type="transmembrane region" description="Helical" evidence="1">
    <location>
        <begin position="39"/>
        <end position="57"/>
    </location>
</feature>
<dbReference type="AlphaFoldDB" id="A0A9X5E2A9"/>
<proteinExistence type="predicted"/>
<keyword evidence="1" id="KW-0472">Membrane</keyword>
<keyword evidence="1" id="KW-0812">Transmembrane</keyword>
<dbReference type="RefSeq" id="WP_039715459.1">
    <property type="nucleotide sequence ID" value="NZ_JTJC03000001.1"/>
</dbReference>
<comment type="caution">
    <text evidence="2">The sequence shown here is derived from an EMBL/GenBank/DDBJ whole genome shotgun (WGS) entry which is preliminary data.</text>
</comment>
<reference evidence="2 3" key="1">
    <citation type="journal article" date="2015" name="Genome Announc.">
        <title>Draft Genome Sequence of the Terrestrial Cyanobacterium Scytonema millei VB511283, Isolated from Eastern India.</title>
        <authorList>
            <person name="Sen D."/>
            <person name="Chandrababunaidu M.M."/>
            <person name="Singh D."/>
            <person name="Sanghi N."/>
            <person name="Ghorai A."/>
            <person name="Mishra G.P."/>
            <person name="Madduluri M."/>
            <person name="Adhikary S.P."/>
            <person name="Tripathy S."/>
        </authorList>
    </citation>
    <scope>NUCLEOTIDE SEQUENCE [LARGE SCALE GENOMIC DNA]</scope>
    <source>
        <strain evidence="2 3">VB511283</strain>
    </source>
</reference>
<feature type="transmembrane region" description="Helical" evidence="1">
    <location>
        <begin position="12"/>
        <end position="33"/>
    </location>
</feature>
<protein>
    <submittedName>
        <fullName evidence="2">Uncharacterized protein</fullName>
    </submittedName>
</protein>
<organism evidence="2 3">
    <name type="scientific">Scytonema millei VB511283</name>
    <dbReference type="NCBI Taxonomy" id="1245923"/>
    <lineage>
        <taxon>Bacteria</taxon>
        <taxon>Bacillati</taxon>
        <taxon>Cyanobacteriota</taxon>
        <taxon>Cyanophyceae</taxon>
        <taxon>Nostocales</taxon>
        <taxon>Scytonemataceae</taxon>
        <taxon>Scytonema</taxon>
    </lineage>
</organism>
<dbReference type="EMBL" id="JTJC03000001">
    <property type="protein sequence ID" value="NHC34010.1"/>
    <property type="molecule type" value="Genomic_DNA"/>
</dbReference>
<evidence type="ECO:0000313" key="3">
    <source>
        <dbReference type="Proteomes" id="UP000031532"/>
    </source>
</evidence>
<evidence type="ECO:0000256" key="1">
    <source>
        <dbReference type="SAM" id="Phobius"/>
    </source>
</evidence>
<feature type="transmembrane region" description="Helical" evidence="1">
    <location>
        <begin position="107"/>
        <end position="128"/>
    </location>
</feature>